<feature type="disulfide bond" evidence="24">
    <location>
        <begin position="171"/>
        <end position="323"/>
    </location>
</feature>
<keyword evidence="10 25" id="KW-0472">Membrane</keyword>
<evidence type="ECO:0000256" key="20">
    <source>
        <dbReference type="ARBA" id="ARBA00045587"/>
    </source>
</evidence>
<dbReference type="InterPro" id="IPR038578">
    <property type="entry name" value="GT29-like_sf"/>
</dbReference>
<evidence type="ECO:0000256" key="25">
    <source>
        <dbReference type="SAM" id="Phobius"/>
    </source>
</evidence>
<evidence type="ECO:0000256" key="21">
    <source>
        <dbReference type="ARBA" id="ARBA00048050"/>
    </source>
</evidence>
<keyword evidence="11" id="KW-1015">Disulfide bond</keyword>
<comment type="similarity">
    <text evidence="2">Belongs to the glycosyltransferase 29 family.</text>
</comment>
<evidence type="ECO:0000256" key="19">
    <source>
        <dbReference type="ARBA" id="ARBA00043651"/>
    </source>
</evidence>
<evidence type="ECO:0000256" key="2">
    <source>
        <dbReference type="ARBA" id="ARBA00006003"/>
    </source>
</evidence>
<evidence type="ECO:0000256" key="6">
    <source>
        <dbReference type="ARBA" id="ARBA00022968"/>
    </source>
</evidence>
<dbReference type="Proteomes" id="UP000261540">
    <property type="component" value="Unplaced"/>
</dbReference>
<dbReference type="GO" id="GO:0006629">
    <property type="term" value="P:lipid metabolic process"/>
    <property type="evidence" value="ECO:0007669"/>
    <property type="project" value="UniProtKB-KW"/>
</dbReference>
<dbReference type="FunFam" id="3.90.1480.20:FF:000006">
    <property type="entry name" value="ST3 beta-galactoside alpha-2,3-sialyltransferase 5"/>
    <property type="match status" value="1"/>
</dbReference>
<evidence type="ECO:0000256" key="15">
    <source>
        <dbReference type="ARBA" id="ARBA00041341"/>
    </source>
</evidence>
<evidence type="ECO:0000313" key="27">
    <source>
        <dbReference type="Proteomes" id="UP000261540"/>
    </source>
</evidence>
<evidence type="ECO:0000256" key="5">
    <source>
        <dbReference type="ARBA" id="ARBA00022692"/>
    </source>
</evidence>
<dbReference type="Pfam" id="PF00777">
    <property type="entry name" value="Glyco_transf_29"/>
    <property type="match status" value="1"/>
</dbReference>
<evidence type="ECO:0000256" key="23">
    <source>
        <dbReference type="ARBA" id="ARBA00049539"/>
    </source>
</evidence>
<evidence type="ECO:0000256" key="3">
    <source>
        <dbReference type="ARBA" id="ARBA00022676"/>
    </source>
</evidence>
<evidence type="ECO:0000313" key="26">
    <source>
        <dbReference type="Ensembl" id="ENSPKIP00000025450.1"/>
    </source>
</evidence>
<evidence type="ECO:0000256" key="11">
    <source>
        <dbReference type="ARBA" id="ARBA00023157"/>
    </source>
</evidence>
<evidence type="ECO:0000256" key="4">
    <source>
        <dbReference type="ARBA" id="ARBA00022679"/>
    </source>
</evidence>
<comment type="function">
    <text evidence="20">Transfers the sialyl group (N-acetyl-alpha-neuraminyl or NeuAc) from CMP-NeuAc to the non-reducing terminal galactose (Gal) of glycosphingolipids forming gangliosides (important molecules involved in the regulation of multiple cellular processes, including cell proliferation and differentiation, apoptosis, embryogenesis, development, and oncogenesis). Mainly involved in the biosynthesis of ganglioside GM3 but can also use different glycolipids as substrate acceptors such as D-galactosylceramide (GalCer), asialo-GM2 (GA2) and asialo-GM1 (GA1), although less preferentially than beta-D-Gal-(1-&gt;4)-beta-D-Glc-(1&lt;-&gt;1)-Cer (LacCer).</text>
</comment>
<keyword evidence="7 25" id="KW-1133">Transmembrane helix</keyword>
<reference evidence="26" key="1">
    <citation type="submission" date="2025-08" db="UniProtKB">
        <authorList>
            <consortium name="Ensembl"/>
        </authorList>
    </citation>
    <scope>IDENTIFICATION</scope>
</reference>
<dbReference type="OrthoDB" id="10264956at2759"/>
<dbReference type="InterPro" id="IPR051142">
    <property type="entry name" value="Glycosyltransferase_29"/>
</dbReference>
<keyword evidence="9" id="KW-0443">Lipid metabolism</keyword>
<keyword evidence="3" id="KW-0328">Glycosyltransferase</keyword>
<name>A0A3B3S5K7_9TELE</name>
<evidence type="ECO:0000256" key="9">
    <source>
        <dbReference type="ARBA" id="ARBA00023098"/>
    </source>
</evidence>
<sequence>MGTLNHPFAKDLGDGCTHLLLEVEKTDRLPFRKRKVEPRGFFISREKNLSLSFLLLLVCYAALLFPAFWISAESTRKNERTSEGIMALLNQSAALLSQDCRQGWIGSRLRTTPTQPALPKIPVFLENGSEVWRLPPPLGLQGSEEVAARTLWTLPDNGLPALLGSKACKRCVVVGSGGVLYGSQLGAHIDQYDIVIRMNNAPVFGFERDAGSRTTIRMMYPEGAPDSSREYEGTVIVALVVFKSLDLKWLTSVITGKPLNWWSKLWFWRNVVEYVPLKPENFRILNPEIMHQTGLQLQLYAKTQKKTVPTLGASAVMVALQLCDTVSLAGFGYDLQHPRTALHYYESLHTDAMQAQLVHDVSAETRFLKELVRKEAVCDLTGALQGAP</sequence>
<protein>
    <recommendedName>
        <fullName evidence="14">Lactosylceramide alpha-2,3-sialyltransferase</fullName>
        <ecNumber evidence="13">2.4.3.9</ecNumber>
    </recommendedName>
    <alternativeName>
        <fullName evidence="15">CMP-NeuAc:lactosylceramide alpha-2,3-sialyltransferase</fullName>
    </alternativeName>
    <alternativeName>
        <fullName evidence="18">Ganglioside GM3 synthase</fullName>
    </alternativeName>
    <alternativeName>
        <fullName evidence="17">ST3Gal V</fullName>
    </alternativeName>
    <alternativeName>
        <fullName evidence="16">Sialyltransferase 9</fullName>
    </alternativeName>
</protein>
<dbReference type="AlphaFoldDB" id="A0A3B3S5K7"/>
<evidence type="ECO:0000256" key="16">
    <source>
        <dbReference type="ARBA" id="ARBA00041896"/>
    </source>
</evidence>
<evidence type="ECO:0000256" key="8">
    <source>
        <dbReference type="ARBA" id="ARBA00023034"/>
    </source>
</evidence>
<evidence type="ECO:0000256" key="18">
    <source>
        <dbReference type="ARBA" id="ARBA00042545"/>
    </source>
</evidence>
<comment type="catalytic activity">
    <reaction evidence="19">
        <text>a beta-D-Gal-(1-&gt;4)-beta-D-Glc-(1&lt;-&gt;1)-Cer(d18:1(4E)) + CMP-N-acetyl-beta-neuraminate = a ganglioside GM3 (d18:1(4E)) + CMP + H(+)</text>
        <dbReference type="Rhea" id="RHEA:18417"/>
        <dbReference type="ChEBI" id="CHEBI:15378"/>
        <dbReference type="ChEBI" id="CHEBI:17950"/>
        <dbReference type="ChEBI" id="CHEBI:57812"/>
        <dbReference type="ChEBI" id="CHEBI:60065"/>
        <dbReference type="ChEBI" id="CHEBI:60377"/>
        <dbReference type="EC" id="2.4.3.9"/>
    </reaction>
    <physiologicalReaction direction="left-to-right" evidence="19">
        <dbReference type="Rhea" id="RHEA:18418"/>
    </physiologicalReaction>
</comment>
<evidence type="ECO:0000256" key="10">
    <source>
        <dbReference type="ARBA" id="ARBA00023136"/>
    </source>
</evidence>
<feature type="transmembrane region" description="Helical" evidence="25">
    <location>
        <begin position="49"/>
        <end position="70"/>
    </location>
</feature>
<dbReference type="PANTHER" id="PTHR13713:SF94">
    <property type="entry name" value="ST3 BETA-GALACTOSIDE ALPHA-2,3-SIALYLTRANSFERASE 5, LIKE"/>
    <property type="match status" value="1"/>
</dbReference>
<keyword evidence="5 25" id="KW-0812">Transmembrane</keyword>
<dbReference type="InterPro" id="IPR001675">
    <property type="entry name" value="Glyco_trans_29"/>
</dbReference>
<accession>A0A3B3S5K7</accession>
<keyword evidence="27" id="KW-1185">Reference proteome</keyword>
<dbReference type="PANTHER" id="PTHR13713">
    <property type="entry name" value="SIALYLTRANSFERASE"/>
    <property type="match status" value="1"/>
</dbReference>
<keyword evidence="6" id="KW-0735">Signal-anchor</keyword>
<dbReference type="GeneTree" id="ENSGT00940000165889"/>
<dbReference type="GO" id="GO:0004308">
    <property type="term" value="F:exo-alpha-sialidase activity"/>
    <property type="evidence" value="ECO:0007669"/>
    <property type="project" value="Ensembl"/>
</dbReference>
<comment type="catalytic activity">
    <reaction evidence="21">
        <text>a beta-D-Gal-(1&lt;-&gt;1')-ceramide + CMP-N-acetyl-beta-neuraminate = N-acetyl-alpha-neuraminosyl-(2-&gt;3)-beta-D-galactosyl-(1&lt;-&gt;1')-ceramide + CMP + H(+)</text>
        <dbReference type="Rhea" id="RHEA:41780"/>
        <dbReference type="ChEBI" id="CHEBI:15378"/>
        <dbReference type="ChEBI" id="CHEBI:57812"/>
        <dbReference type="ChEBI" id="CHEBI:60377"/>
        <dbReference type="ChEBI" id="CHEBI:82643"/>
        <dbReference type="ChEBI" id="CHEBI:143593"/>
    </reaction>
    <physiologicalReaction direction="left-to-right" evidence="21">
        <dbReference type="Rhea" id="RHEA:41781"/>
    </physiologicalReaction>
</comment>
<evidence type="ECO:0000256" key="14">
    <source>
        <dbReference type="ARBA" id="ARBA00039792"/>
    </source>
</evidence>
<evidence type="ECO:0000256" key="24">
    <source>
        <dbReference type="PIRSR" id="PIRSR005557-2"/>
    </source>
</evidence>
<comment type="catalytic activity">
    <reaction evidence="22">
        <text>ganglioside GA2 (d18:1(4E)/18:0) + CMP-N-acetyl-beta-neuraminate = ganglioside GM2 (d18:1(4E)/18:0) + CMP + H(+)</text>
        <dbReference type="Rhea" id="RHEA:41776"/>
        <dbReference type="ChEBI" id="CHEBI:15378"/>
        <dbReference type="ChEBI" id="CHEBI:57812"/>
        <dbReference type="ChEBI" id="CHEBI:60377"/>
        <dbReference type="ChEBI" id="CHEBI:78485"/>
        <dbReference type="ChEBI" id="CHEBI:78486"/>
    </reaction>
    <physiologicalReaction direction="left-to-right" evidence="22">
        <dbReference type="Rhea" id="RHEA:41777"/>
    </physiologicalReaction>
</comment>
<evidence type="ECO:0000256" key="7">
    <source>
        <dbReference type="ARBA" id="ARBA00022989"/>
    </source>
</evidence>
<keyword evidence="12" id="KW-0325">Glycoprotein</keyword>
<keyword evidence="4" id="KW-0808">Transferase</keyword>
<evidence type="ECO:0000256" key="12">
    <source>
        <dbReference type="ARBA" id="ARBA00023180"/>
    </source>
</evidence>
<organism evidence="26 27">
    <name type="scientific">Paramormyrops kingsleyae</name>
    <dbReference type="NCBI Taxonomy" id="1676925"/>
    <lineage>
        <taxon>Eukaryota</taxon>
        <taxon>Metazoa</taxon>
        <taxon>Chordata</taxon>
        <taxon>Craniata</taxon>
        <taxon>Vertebrata</taxon>
        <taxon>Euteleostomi</taxon>
        <taxon>Actinopterygii</taxon>
        <taxon>Neopterygii</taxon>
        <taxon>Teleostei</taxon>
        <taxon>Osteoglossocephala</taxon>
        <taxon>Osteoglossomorpha</taxon>
        <taxon>Osteoglossiformes</taxon>
        <taxon>Mormyridae</taxon>
        <taxon>Paramormyrops</taxon>
    </lineage>
</organism>
<comment type="subcellular location">
    <subcellularLocation>
        <location evidence="1">Golgi apparatus membrane</location>
        <topology evidence="1">Single-pass type II membrane protein</topology>
    </subcellularLocation>
</comment>
<dbReference type="EC" id="2.4.3.9" evidence="13"/>
<comment type="catalytic activity">
    <reaction evidence="23">
        <text>ganglioside GA1 (d18:1(4E)/18:0) + CMP-N-acetyl-beta-neuraminate = ganglioside GM1 (d18:1(4E)/18:0) + CMP + H(+)</text>
        <dbReference type="Rhea" id="RHEA:41784"/>
        <dbReference type="ChEBI" id="CHEBI:15378"/>
        <dbReference type="ChEBI" id="CHEBI:57812"/>
        <dbReference type="ChEBI" id="CHEBI:60377"/>
        <dbReference type="ChEBI" id="CHEBI:73110"/>
        <dbReference type="ChEBI" id="CHEBI:78484"/>
    </reaction>
    <physiologicalReaction direction="left-to-right" evidence="23">
        <dbReference type="Rhea" id="RHEA:41785"/>
    </physiologicalReaction>
</comment>
<evidence type="ECO:0000256" key="13">
    <source>
        <dbReference type="ARBA" id="ARBA00039111"/>
    </source>
</evidence>
<dbReference type="Gene3D" id="3.90.1480.20">
    <property type="entry name" value="Glycosyl transferase family 29"/>
    <property type="match status" value="1"/>
</dbReference>
<dbReference type="CTD" id="554166"/>
<proteinExistence type="inferred from homology"/>
<dbReference type="Ensembl" id="ENSPKIT00000006186.1">
    <property type="protein sequence ID" value="ENSPKIP00000025450.1"/>
    <property type="gene ID" value="ENSPKIG00000008318.1"/>
</dbReference>
<dbReference type="GO" id="GO:0000139">
    <property type="term" value="C:Golgi membrane"/>
    <property type="evidence" value="ECO:0007669"/>
    <property type="project" value="UniProtKB-SubCell"/>
</dbReference>
<evidence type="ECO:0000256" key="1">
    <source>
        <dbReference type="ARBA" id="ARBA00004323"/>
    </source>
</evidence>
<dbReference type="GO" id="GO:0047291">
    <property type="term" value="F:lactosylceramide alpha-2,3-sialyltransferase activity"/>
    <property type="evidence" value="ECO:0007669"/>
    <property type="project" value="UniProtKB-EC"/>
</dbReference>
<dbReference type="STRING" id="1676925.ENSPKIP00000025450"/>
<evidence type="ECO:0000256" key="17">
    <source>
        <dbReference type="ARBA" id="ARBA00041976"/>
    </source>
</evidence>
<reference evidence="26" key="2">
    <citation type="submission" date="2025-09" db="UniProtKB">
        <authorList>
            <consortium name="Ensembl"/>
        </authorList>
    </citation>
    <scope>IDENTIFICATION</scope>
</reference>
<evidence type="ECO:0000256" key="22">
    <source>
        <dbReference type="ARBA" id="ARBA00048805"/>
    </source>
</evidence>
<dbReference type="KEGG" id="pki:111849587"/>
<keyword evidence="8" id="KW-0333">Golgi apparatus</keyword>